<proteinExistence type="predicted"/>
<protein>
    <submittedName>
        <fullName evidence="2">Uncharacterized protein</fullName>
    </submittedName>
</protein>
<organism evidence="2">
    <name type="scientific">Lygus hesperus</name>
    <name type="common">Western plant bug</name>
    <dbReference type="NCBI Taxonomy" id="30085"/>
    <lineage>
        <taxon>Eukaryota</taxon>
        <taxon>Metazoa</taxon>
        <taxon>Ecdysozoa</taxon>
        <taxon>Arthropoda</taxon>
        <taxon>Hexapoda</taxon>
        <taxon>Insecta</taxon>
        <taxon>Pterygota</taxon>
        <taxon>Neoptera</taxon>
        <taxon>Paraneoptera</taxon>
        <taxon>Hemiptera</taxon>
        <taxon>Heteroptera</taxon>
        <taxon>Panheteroptera</taxon>
        <taxon>Cimicomorpha</taxon>
        <taxon>Miridae</taxon>
        <taxon>Mirini</taxon>
        <taxon>Lygus</taxon>
    </lineage>
</organism>
<evidence type="ECO:0000313" key="2">
    <source>
        <dbReference type="EMBL" id="JAG53613.1"/>
    </source>
</evidence>
<accession>A0A0K8SK20</accession>
<feature type="compositionally biased region" description="Pro residues" evidence="1">
    <location>
        <begin position="79"/>
        <end position="88"/>
    </location>
</feature>
<name>A0A0K8SK20_LYGHE</name>
<sequence>MRKDVRASKHEPLVDKVELVESTPHYAHVRLPDGRETTVSLRQLAPVGVETEPNEIRATGAQNVSQEHPDLQTAHPELQPVPPEPQPVTPTDGSPQSSPERLVGPEVPREHPQRNRRPPSYLKDYVRY</sequence>
<feature type="region of interest" description="Disordered" evidence="1">
    <location>
        <begin position="45"/>
        <end position="128"/>
    </location>
</feature>
<evidence type="ECO:0000256" key="1">
    <source>
        <dbReference type="SAM" id="MobiDB-lite"/>
    </source>
</evidence>
<reference evidence="2" key="1">
    <citation type="submission" date="2014-09" db="EMBL/GenBank/DDBJ databases">
        <authorList>
            <person name="Magalhaes I.L.F."/>
            <person name="Oliveira U."/>
            <person name="Santos F.R."/>
            <person name="Vidigal T.H.D.A."/>
            <person name="Brescovit A.D."/>
            <person name="Santos A.J."/>
        </authorList>
    </citation>
    <scope>NUCLEOTIDE SEQUENCE</scope>
</reference>
<dbReference type="EMBL" id="GBRD01012211">
    <property type="protein sequence ID" value="JAG53613.1"/>
    <property type="molecule type" value="Transcribed_RNA"/>
</dbReference>
<dbReference type="AlphaFoldDB" id="A0A0K8SK20"/>